<name>A0A0P1NTQ3_9BACT</name>
<dbReference type="EMBL" id="CZVW01000012">
    <property type="protein sequence ID" value="CUT02359.1"/>
    <property type="molecule type" value="Genomic_DNA"/>
</dbReference>
<dbReference type="NCBIfam" id="TIGR01420">
    <property type="entry name" value="pilT_fam"/>
    <property type="match status" value="1"/>
</dbReference>
<dbReference type="RefSeq" id="WP_092350001.1">
    <property type="nucleotide sequence ID" value="NZ_CZVW01000012.1"/>
</dbReference>
<evidence type="ECO:0000313" key="3">
    <source>
        <dbReference type="EMBL" id="CUT02359.1"/>
    </source>
</evidence>
<sequence length="414" mass="47360">MPVNPQLIKEAKDLLSSLASKIPVTLFSVEKQMYIGDELIKKMPENQKLVLRNLINMFLLRMRELEASDIDFGGWGSRKMVWLRIHGAKKPIPEFGTYELDEFNILIQSLLMDRQRQYLYENRNLDFSYTFKDEKGVPLRYRADAYFDLDDLALNMRAINTQIRPYESYGFHPNVTRILSLQYTKEGLILVTGITGSGKSTTLDAIVDLNNRTVDGHIIIIASPVEYVHESKRCIIRHREVGRDTMSFKQGTIEALRQDPDIIIIGEMRDPDTIMAALEVADSGHKVLSTLHTSSAVESIDRIIGEVPPIEQERVRNRLADILRCVISQKLVPSLDGKRVLAKEIMVMTPSIRSAIKNNNTGEIYQMIAEGAEYGMITMEQDLRRLYLERKISLETAINFANNKRRMQQLLQAA</sequence>
<dbReference type="PANTHER" id="PTHR30486">
    <property type="entry name" value="TWITCHING MOTILITY PROTEIN PILT"/>
    <property type="match status" value="1"/>
</dbReference>
<evidence type="ECO:0000256" key="1">
    <source>
        <dbReference type="ARBA" id="ARBA00006611"/>
    </source>
</evidence>
<dbReference type="CDD" id="cd01131">
    <property type="entry name" value="PilT"/>
    <property type="match status" value="1"/>
</dbReference>
<dbReference type="Gene3D" id="3.40.50.300">
    <property type="entry name" value="P-loop containing nucleotide triphosphate hydrolases"/>
    <property type="match status" value="1"/>
</dbReference>
<dbReference type="Pfam" id="PF00437">
    <property type="entry name" value="T2SSE"/>
    <property type="match status" value="1"/>
</dbReference>
<evidence type="ECO:0000259" key="2">
    <source>
        <dbReference type="PROSITE" id="PS00662"/>
    </source>
</evidence>
<protein>
    <submittedName>
        <fullName evidence="3">Twitching motility protein PilT</fullName>
    </submittedName>
</protein>
<evidence type="ECO:0000313" key="4">
    <source>
        <dbReference type="Proteomes" id="UP000199197"/>
    </source>
</evidence>
<dbReference type="InterPro" id="IPR027417">
    <property type="entry name" value="P-loop_NTPase"/>
</dbReference>
<dbReference type="SUPFAM" id="SSF52540">
    <property type="entry name" value="P-loop containing nucleoside triphosphate hydrolases"/>
    <property type="match status" value="1"/>
</dbReference>
<reference evidence="4" key="1">
    <citation type="submission" date="2015-11" db="EMBL/GenBank/DDBJ databases">
        <authorList>
            <person name="Varghese N."/>
        </authorList>
    </citation>
    <scope>NUCLEOTIDE SEQUENCE [LARGE SCALE GENOMIC DNA]</scope>
    <source>
        <strain evidence="4">JGI-23</strain>
    </source>
</reference>
<gene>
    <name evidence="3" type="ORF">JGI23_01234</name>
</gene>
<dbReference type="InterPro" id="IPR001482">
    <property type="entry name" value="T2SS/T4SS_dom"/>
</dbReference>
<dbReference type="Gene3D" id="3.30.450.90">
    <property type="match status" value="1"/>
</dbReference>
<dbReference type="Proteomes" id="UP000199197">
    <property type="component" value="Unassembled WGS sequence"/>
</dbReference>
<dbReference type="PANTHER" id="PTHR30486:SF16">
    <property type="entry name" value="TWITCHING MOTILITY PROTEIN PILT"/>
    <property type="match status" value="1"/>
</dbReference>
<proteinExistence type="inferred from homology"/>
<accession>A0A0P1NTQ3</accession>
<dbReference type="InterPro" id="IPR006321">
    <property type="entry name" value="PilT/PilU"/>
</dbReference>
<dbReference type="OrthoDB" id="9805147at2"/>
<dbReference type="GO" id="GO:0005524">
    <property type="term" value="F:ATP binding"/>
    <property type="evidence" value="ECO:0007669"/>
    <property type="project" value="InterPro"/>
</dbReference>
<organism evidence="3 4">
    <name type="scientific">Candidatus Chryseopegocella kryptomonas</name>
    <dbReference type="NCBI Taxonomy" id="1633643"/>
    <lineage>
        <taxon>Bacteria</taxon>
        <taxon>Pseudomonadati</taxon>
        <taxon>Candidatus Kryptoniota</taxon>
        <taxon>Candidatus Chryseopegocella</taxon>
    </lineage>
</organism>
<dbReference type="PROSITE" id="PS00662">
    <property type="entry name" value="T2SP_E"/>
    <property type="match status" value="1"/>
</dbReference>
<dbReference type="GO" id="GO:0016887">
    <property type="term" value="F:ATP hydrolysis activity"/>
    <property type="evidence" value="ECO:0007669"/>
    <property type="project" value="InterPro"/>
</dbReference>
<dbReference type="AlphaFoldDB" id="A0A0P1NTQ3"/>
<keyword evidence="4" id="KW-1185">Reference proteome</keyword>
<comment type="similarity">
    <text evidence="1">Belongs to the GSP E family.</text>
</comment>
<feature type="domain" description="Bacterial type II secretion system protein E" evidence="2">
    <location>
        <begin position="256"/>
        <end position="270"/>
    </location>
</feature>
<dbReference type="InterPro" id="IPR050921">
    <property type="entry name" value="T4SS_GSP_E_ATPase"/>
</dbReference>